<name>A0A081PLV8_9SPHI</name>
<sequence>MKKVLLSVLLVGAATYANAQKGEVSKAKNAWGLAKFASAQSQPLDKTLQTLSEGLKFTDNAIANEKSKEMPEAWTYRALFASKIAFTDTVNAQNAIANEKIAEEAITKAKELDVKGNEKENLEEAEVTLSNALRNRAIMAYNNKDYKSALTYFNQITTKAPQDTAMYVNAGVTAKQLQDYPETVRNFKKAIELGSKDSESLYSEIISTSFENLKDTVAATSLLDAAIAKYPENPYFVGIQTDLYIRQGNIAKSQELLKKLIEKDGKNAAYQYAMGDTYYKQALDLQGKRNKIDAKNKKEFDAITTQMNGFIDQALPYYKKSYELDNKMTAALENLKVIYLFKDDKVNYEATKKILDAQK</sequence>
<organism evidence="3 4">
    <name type="scientific">Pedobacter antarcticus 4BY</name>
    <dbReference type="NCBI Taxonomy" id="1358423"/>
    <lineage>
        <taxon>Bacteria</taxon>
        <taxon>Pseudomonadati</taxon>
        <taxon>Bacteroidota</taxon>
        <taxon>Sphingobacteriia</taxon>
        <taxon>Sphingobacteriales</taxon>
        <taxon>Sphingobacteriaceae</taxon>
        <taxon>Pedobacter</taxon>
    </lineage>
</organism>
<comment type="caution">
    <text evidence="3">The sequence shown here is derived from an EMBL/GenBank/DDBJ whole genome shotgun (WGS) entry which is preliminary data.</text>
</comment>
<gene>
    <name evidence="3" type="ORF">N180_14380</name>
</gene>
<keyword evidence="2" id="KW-0732">Signal</keyword>
<keyword evidence="1" id="KW-0802">TPR repeat</keyword>
<evidence type="ECO:0000313" key="3">
    <source>
        <dbReference type="EMBL" id="KEQ31681.1"/>
    </source>
</evidence>
<dbReference type="RefSeq" id="WP_037437774.1">
    <property type="nucleotide sequence ID" value="NZ_JNFF01000006.1"/>
</dbReference>
<keyword evidence="4" id="KW-1185">Reference proteome</keyword>
<dbReference type="SUPFAM" id="SSF48452">
    <property type="entry name" value="TPR-like"/>
    <property type="match status" value="1"/>
</dbReference>
<dbReference type="SMART" id="SM00028">
    <property type="entry name" value="TPR"/>
    <property type="match status" value="2"/>
</dbReference>
<evidence type="ECO:0000256" key="2">
    <source>
        <dbReference type="SAM" id="SignalP"/>
    </source>
</evidence>
<evidence type="ECO:0000313" key="4">
    <source>
        <dbReference type="Proteomes" id="UP000028007"/>
    </source>
</evidence>
<dbReference type="Gene3D" id="1.25.40.10">
    <property type="entry name" value="Tetratricopeptide repeat domain"/>
    <property type="match status" value="1"/>
</dbReference>
<protein>
    <submittedName>
        <fullName evidence="3">Uncharacterized protein</fullName>
    </submittedName>
</protein>
<feature type="signal peptide" evidence="2">
    <location>
        <begin position="1"/>
        <end position="19"/>
    </location>
</feature>
<dbReference type="InterPro" id="IPR019734">
    <property type="entry name" value="TPR_rpt"/>
</dbReference>
<evidence type="ECO:0000256" key="1">
    <source>
        <dbReference type="PROSITE-ProRule" id="PRU00339"/>
    </source>
</evidence>
<proteinExistence type="predicted"/>
<reference evidence="3 4" key="1">
    <citation type="journal article" date="1992" name="Int. J. Syst. Bacteriol.">
        <title>Sphingobacterium antarcticus sp. nov. a Psychrotrophic Bacterium from the Soils of Schirmacher Oasis, Antarctica.</title>
        <authorList>
            <person name="Shivaji S."/>
            <person name="Ray M.K."/>
            <person name="Rao N.S."/>
            <person name="Saiserr L."/>
            <person name="Jagannadham M.V."/>
            <person name="Kumar G.S."/>
            <person name="Reddy G."/>
            <person name="Bhargava P.M."/>
        </authorList>
    </citation>
    <scope>NUCLEOTIDE SEQUENCE [LARGE SCALE GENOMIC DNA]</scope>
    <source>
        <strain evidence="3 4">4BY</strain>
    </source>
</reference>
<dbReference type="eggNOG" id="COG0457">
    <property type="taxonomic scope" value="Bacteria"/>
</dbReference>
<feature type="chain" id="PRO_5001761989" evidence="2">
    <location>
        <begin position="20"/>
        <end position="359"/>
    </location>
</feature>
<dbReference type="Pfam" id="PF14559">
    <property type="entry name" value="TPR_19"/>
    <property type="match status" value="1"/>
</dbReference>
<dbReference type="EMBL" id="JNFF01000006">
    <property type="protein sequence ID" value="KEQ31681.1"/>
    <property type="molecule type" value="Genomic_DNA"/>
</dbReference>
<dbReference type="Proteomes" id="UP000028007">
    <property type="component" value="Unassembled WGS sequence"/>
</dbReference>
<feature type="repeat" description="TPR" evidence="1">
    <location>
        <begin position="164"/>
        <end position="197"/>
    </location>
</feature>
<accession>A0A081PLV8</accession>
<dbReference type="PROSITE" id="PS50005">
    <property type="entry name" value="TPR"/>
    <property type="match status" value="1"/>
</dbReference>
<dbReference type="InterPro" id="IPR011990">
    <property type="entry name" value="TPR-like_helical_dom_sf"/>
</dbReference>
<dbReference type="AlphaFoldDB" id="A0A081PLV8"/>
<dbReference type="OrthoDB" id="739506at2"/>